<comment type="caution">
    <text evidence="1">The sequence shown here is derived from an EMBL/GenBank/DDBJ whole genome shotgun (WGS) entry which is preliminary data.</text>
</comment>
<protein>
    <submittedName>
        <fullName evidence="1">Uncharacterized protein</fullName>
    </submittedName>
</protein>
<name>A0ABQ3BC77_9GAMM</name>
<accession>A0ABQ3BC77</accession>
<dbReference type="EMBL" id="BMXV01000010">
    <property type="protein sequence ID" value="GGY85365.1"/>
    <property type="molecule type" value="Genomic_DNA"/>
</dbReference>
<dbReference type="Proteomes" id="UP000601597">
    <property type="component" value="Unassembled WGS sequence"/>
</dbReference>
<sequence length="169" mass="20084">MTLDPEKVKAYFSQKSKEREVIRIKADQLVLPNDWVLLVETWKKAADSLPDELPQKPYILKLLGAAEYAIERGDESDFRLWILKARMNFENAKHDKWLMGVQRQFGKDADHRKQQVEEERHPVWQQWQKEADKIRSESITKLSKTEVARRIKKRLSVSESERTIRLRIT</sequence>
<keyword evidence="2" id="KW-1185">Reference proteome</keyword>
<reference evidence="2" key="1">
    <citation type="journal article" date="2019" name="Int. J. Syst. Evol. Microbiol.">
        <title>The Global Catalogue of Microorganisms (GCM) 10K type strain sequencing project: providing services to taxonomists for standard genome sequencing and annotation.</title>
        <authorList>
            <consortium name="The Broad Institute Genomics Platform"/>
            <consortium name="The Broad Institute Genome Sequencing Center for Infectious Disease"/>
            <person name="Wu L."/>
            <person name="Ma J."/>
        </authorList>
    </citation>
    <scope>NUCLEOTIDE SEQUENCE [LARGE SCALE GENOMIC DNA]</scope>
    <source>
        <strain evidence="2">KCTC 22280</strain>
    </source>
</reference>
<dbReference type="RefSeq" id="WP_189578297.1">
    <property type="nucleotide sequence ID" value="NZ_BMXV01000010.1"/>
</dbReference>
<evidence type="ECO:0000313" key="1">
    <source>
        <dbReference type="EMBL" id="GGY85365.1"/>
    </source>
</evidence>
<gene>
    <name evidence="1" type="ORF">GCM10007071_35860</name>
</gene>
<proteinExistence type="predicted"/>
<organism evidence="1 2">
    <name type="scientific">Marinobacter zhanjiangensis</name>
    <dbReference type="NCBI Taxonomy" id="578215"/>
    <lineage>
        <taxon>Bacteria</taxon>
        <taxon>Pseudomonadati</taxon>
        <taxon>Pseudomonadota</taxon>
        <taxon>Gammaproteobacteria</taxon>
        <taxon>Pseudomonadales</taxon>
        <taxon>Marinobacteraceae</taxon>
        <taxon>Marinobacter</taxon>
    </lineage>
</organism>
<evidence type="ECO:0000313" key="2">
    <source>
        <dbReference type="Proteomes" id="UP000601597"/>
    </source>
</evidence>